<proteinExistence type="predicted"/>
<name>A0AAN8SS65_SOLBU</name>
<comment type="caution">
    <text evidence="1">The sequence shown here is derived from an EMBL/GenBank/DDBJ whole genome shotgun (WGS) entry which is preliminary data.</text>
</comment>
<organism evidence="1 2">
    <name type="scientific">Solanum bulbocastanum</name>
    <name type="common">Wild potato</name>
    <dbReference type="NCBI Taxonomy" id="147425"/>
    <lineage>
        <taxon>Eukaryota</taxon>
        <taxon>Viridiplantae</taxon>
        <taxon>Streptophyta</taxon>
        <taxon>Embryophyta</taxon>
        <taxon>Tracheophyta</taxon>
        <taxon>Spermatophyta</taxon>
        <taxon>Magnoliopsida</taxon>
        <taxon>eudicotyledons</taxon>
        <taxon>Gunneridae</taxon>
        <taxon>Pentapetalae</taxon>
        <taxon>asterids</taxon>
        <taxon>lamiids</taxon>
        <taxon>Solanales</taxon>
        <taxon>Solanaceae</taxon>
        <taxon>Solanoideae</taxon>
        <taxon>Solaneae</taxon>
        <taxon>Solanum</taxon>
    </lineage>
</organism>
<gene>
    <name evidence="1" type="ORF">RDI58_025975</name>
</gene>
<sequence>MSQSILNCSEV</sequence>
<dbReference type="EMBL" id="JBANQN010000011">
    <property type="protein sequence ID" value="KAK6774974.1"/>
    <property type="molecule type" value="Genomic_DNA"/>
</dbReference>
<evidence type="ECO:0000313" key="1">
    <source>
        <dbReference type="EMBL" id="KAK6774974.1"/>
    </source>
</evidence>
<dbReference type="Proteomes" id="UP001371456">
    <property type="component" value="Unassembled WGS sequence"/>
</dbReference>
<accession>A0AAN8SS65</accession>
<protein>
    <submittedName>
        <fullName evidence="1">Uncharacterized protein</fullName>
    </submittedName>
</protein>
<evidence type="ECO:0000313" key="2">
    <source>
        <dbReference type="Proteomes" id="UP001371456"/>
    </source>
</evidence>
<keyword evidence="2" id="KW-1185">Reference proteome</keyword>
<reference evidence="1 2" key="1">
    <citation type="submission" date="2024-02" db="EMBL/GenBank/DDBJ databases">
        <title>de novo genome assembly of Solanum bulbocastanum strain 11H21.</title>
        <authorList>
            <person name="Hosaka A.J."/>
        </authorList>
    </citation>
    <scope>NUCLEOTIDE SEQUENCE [LARGE SCALE GENOMIC DNA]</scope>
    <source>
        <tissue evidence="1">Young leaves</tissue>
    </source>
</reference>